<name>A0A6P4FES7_DRORH</name>
<dbReference type="Proteomes" id="UP001652680">
    <property type="component" value="Unassembled WGS sequence"/>
</dbReference>
<evidence type="ECO:0000256" key="1">
    <source>
        <dbReference type="SAM" id="Phobius"/>
    </source>
</evidence>
<sequence>MADLRGKALVYYGLFLSFPLRMVLFAASIYLQNLTALLQLIQEFLILLLSLLLFSASCIHGPRLTEGHFREPLTLRLRTLNILRFHISGVGLVLHLLVESLRIPCAALGRLSRVFRICSHRRTWVIMLQPR</sequence>
<keyword evidence="3" id="KW-1185">Reference proteome</keyword>
<dbReference type="EnsemblMetazoa" id="XM_017132245.1">
    <property type="protein sequence ID" value="XP_016987734.1"/>
    <property type="gene ID" value="LOC108050530"/>
</dbReference>
<evidence type="ECO:0000313" key="3">
    <source>
        <dbReference type="Proteomes" id="UP001652680"/>
    </source>
</evidence>
<dbReference type="OrthoDB" id="7861293at2759"/>
<accession>A0A6P4FES7</accession>
<evidence type="ECO:0000313" key="4">
    <source>
        <dbReference type="RefSeq" id="XP_016987734.1"/>
    </source>
</evidence>
<feature type="transmembrane region" description="Helical" evidence="1">
    <location>
        <begin position="37"/>
        <end position="59"/>
    </location>
</feature>
<dbReference type="OMA" id="RTWTIMM"/>
<proteinExistence type="predicted"/>
<reference evidence="4" key="2">
    <citation type="submission" date="2025-04" db="UniProtKB">
        <authorList>
            <consortium name="RefSeq"/>
        </authorList>
    </citation>
    <scope>IDENTIFICATION</scope>
</reference>
<reference evidence="3" key="1">
    <citation type="journal article" date="2021" name="Elife">
        <title>Highly contiguous assemblies of 101 drosophilid genomes.</title>
        <authorList>
            <person name="Kim B.Y."/>
            <person name="Wang J.R."/>
            <person name="Miller D.E."/>
            <person name="Barmina O."/>
            <person name="Delaney E."/>
            <person name="Thompson A."/>
            <person name="Comeault A.A."/>
            <person name="Peede D."/>
            <person name="D'Agostino E.R."/>
            <person name="Pelaez J."/>
            <person name="Aguilar J.M."/>
            <person name="Haji D."/>
            <person name="Matsunaga T."/>
            <person name="Armstrong E.E."/>
            <person name="Zych M."/>
            <person name="Ogawa Y."/>
            <person name="Stamenkovic-Radak M."/>
            <person name="Jelic M."/>
            <person name="Veselinovic M.S."/>
            <person name="Tanaskovic M."/>
            <person name="Eric P."/>
            <person name="Gao J.J."/>
            <person name="Katoh T.K."/>
            <person name="Toda M.J."/>
            <person name="Watabe H."/>
            <person name="Watada M."/>
            <person name="Davis J.S."/>
            <person name="Moyle L.C."/>
            <person name="Manoli G."/>
            <person name="Bertolini E."/>
            <person name="Kostal V."/>
            <person name="Hawley R.S."/>
            <person name="Takahashi A."/>
            <person name="Jones C.D."/>
            <person name="Price D.K."/>
            <person name="Whiteman N."/>
            <person name="Kopp A."/>
            <person name="Matute D.R."/>
            <person name="Petrov D.A."/>
        </authorList>
    </citation>
    <scope>NUCLEOTIDE SEQUENCE [LARGE SCALE GENOMIC DNA]</scope>
</reference>
<feature type="transmembrane region" description="Helical" evidence="1">
    <location>
        <begin position="9"/>
        <end position="31"/>
    </location>
</feature>
<organism evidence="4">
    <name type="scientific">Drosophila rhopaloa</name>
    <name type="common">Fruit fly</name>
    <dbReference type="NCBI Taxonomy" id="1041015"/>
    <lineage>
        <taxon>Eukaryota</taxon>
        <taxon>Metazoa</taxon>
        <taxon>Ecdysozoa</taxon>
        <taxon>Arthropoda</taxon>
        <taxon>Hexapoda</taxon>
        <taxon>Insecta</taxon>
        <taxon>Pterygota</taxon>
        <taxon>Neoptera</taxon>
        <taxon>Endopterygota</taxon>
        <taxon>Diptera</taxon>
        <taxon>Brachycera</taxon>
        <taxon>Muscomorpha</taxon>
        <taxon>Ephydroidea</taxon>
        <taxon>Drosophilidae</taxon>
        <taxon>Drosophila</taxon>
        <taxon>Sophophora</taxon>
    </lineage>
</organism>
<evidence type="ECO:0000313" key="2">
    <source>
        <dbReference type="EnsemblMetazoa" id="XP_016987734.1"/>
    </source>
</evidence>
<gene>
    <name evidence="4" type="primary">LOC108050530</name>
    <name evidence="2" type="synonym">108050530</name>
</gene>
<keyword evidence="1" id="KW-1133">Transmembrane helix</keyword>
<dbReference type="RefSeq" id="XP_016987734.1">
    <property type="nucleotide sequence ID" value="XM_017132245.1"/>
</dbReference>
<protein>
    <submittedName>
        <fullName evidence="4">Uncharacterized protein LOC108050530</fullName>
    </submittedName>
</protein>
<reference evidence="2" key="3">
    <citation type="submission" date="2025-05" db="UniProtKB">
        <authorList>
            <consortium name="EnsemblMetazoa"/>
        </authorList>
    </citation>
    <scope>IDENTIFICATION</scope>
</reference>
<dbReference type="AlphaFoldDB" id="A0A6P4FES7"/>
<dbReference type="GeneID" id="108050530"/>
<keyword evidence="1" id="KW-0472">Membrane</keyword>
<keyword evidence="1" id="KW-0812">Transmembrane</keyword>